<dbReference type="Gene3D" id="1.10.12.10">
    <property type="entry name" value="Lyase 2-enoyl-coa Hydratase, Chain A, domain 2"/>
    <property type="match status" value="1"/>
</dbReference>
<name>A0A2T4BBP6_9HYPO</name>
<sequence>MIKSIAVPAPPFDLTLSHWDRIFPPTHSKRILCFALPDNADKEQIIDQLHIALHYTVQQIPFLAGSLVPRVEDEGKRPWLRTISSAGAAYLDVVELSDQLSFSFFAESNFDQQLFDADQLCSLPQVAYVQEEPVNVCRFQATFIEGGLLLAIQILHTVVDGRGVTDCIRIFADNFRRAQSGAIGHPLETATSVYSLDRSALLSADGAVGDEEKHPAFTTSPLVSGKFIGVENGCHTFHMSAKALEALKKAATPQPGAEDATWISTGDAIAALIWRSVMLARLRAGLLPADATVVMTQPLDVRAMLGLPEPYFGNAFYITRPSLPLSALADPEDGLRTAAKALRTDIKSMTGDKFRDFLGLAERSALAEPIRLSTMGDAATTAITYSSHFAFNVHELDFGPAFGDGRVKAFRHPARGTMPGAVIVMPKLQDGGLIQLNRPSAKNAISVQLLQELAAQIEGIHSEDRTSPHQTRALVLASALNDVFCAGADLRERRNMTTAETQVFLASLRNTFFRLSSLSIPSIACVSGLALGGGLELALCCNFRVFSSLAVVGLPETRLAIIPGAGGTYRLPKLIGQMHAMDLILTGRRVPAAEAAEMGMCNRLVTVEETSSLEDARNMTLEAGILLAREITYGGPVAVRAALTALAGMSEEAENAAYETVLETQDRLEALRAFGNGHEPVFVGN</sequence>
<evidence type="ECO:0000256" key="2">
    <source>
        <dbReference type="ARBA" id="ARBA00023239"/>
    </source>
</evidence>
<keyword evidence="4" id="KW-1185">Reference proteome</keyword>
<dbReference type="OrthoDB" id="410701at2759"/>
<dbReference type="GeneID" id="36601504"/>
<dbReference type="SUPFAM" id="SSF52096">
    <property type="entry name" value="ClpP/crotonase"/>
    <property type="match status" value="1"/>
</dbReference>
<evidence type="ECO:0000313" key="3">
    <source>
        <dbReference type="EMBL" id="PTB66756.1"/>
    </source>
</evidence>
<dbReference type="GO" id="GO:0006635">
    <property type="term" value="P:fatty acid beta-oxidation"/>
    <property type="evidence" value="ECO:0007669"/>
    <property type="project" value="TreeGrafter"/>
</dbReference>
<evidence type="ECO:0000256" key="1">
    <source>
        <dbReference type="ARBA" id="ARBA00005254"/>
    </source>
</evidence>
<dbReference type="InterPro" id="IPR023213">
    <property type="entry name" value="CAT-like_dom_sf"/>
</dbReference>
<reference evidence="4" key="1">
    <citation type="submission" date="2016-07" db="EMBL/GenBank/DDBJ databases">
        <title>Multiple horizontal gene transfer events from other fungi enriched the ability of initially mycotrophic Trichoderma (Ascomycota) to feed on dead plant biomass.</title>
        <authorList>
            <consortium name="DOE Joint Genome Institute"/>
            <person name="Atanasova L."/>
            <person name="Chenthamara K."/>
            <person name="Zhang J."/>
            <person name="Grujic M."/>
            <person name="Henrissat B."/>
            <person name="Kuo A."/>
            <person name="Aerts A."/>
            <person name="Salamov A."/>
            <person name="Lipzen A."/>
            <person name="Labutti K."/>
            <person name="Barry K."/>
            <person name="Miao Y."/>
            <person name="Rahimi M.J."/>
            <person name="Shen Q."/>
            <person name="Grigoriev I.V."/>
            <person name="Kubicek C.P."/>
            <person name="Druzhinina I.S."/>
        </authorList>
    </citation>
    <scope>NUCLEOTIDE SEQUENCE [LARGE SCALE GENOMIC DNA]</scope>
    <source>
        <strain evidence="4">TUCIM 6016</strain>
    </source>
</reference>
<dbReference type="Proteomes" id="UP000241546">
    <property type="component" value="Unassembled WGS sequence"/>
</dbReference>
<dbReference type="Pfam" id="PF02458">
    <property type="entry name" value="Transferase"/>
    <property type="match status" value="1"/>
</dbReference>
<dbReference type="GO" id="GO:0016829">
    <property type="term" value="F:lyase activity"/>
    <property type="evidence" value="ECO:0007669"/>
    <property type="project" value="UniProtKB-KW"/>
</dbReference>
<dbReference type="PANTHER" id="PTHR11941:SF171">
    <property type="entry name" value="SD19268P"/>
    <property type="match status" value="1"/>
</dbReference>
<comment type="similarity">
    <text evidence="1">Belongs to the enoyl-CoA hydratase/isomerase family.</text>
</comment>
<protein>
    <submittedName>
        <fullName evidence="3">Putative enoyl-CoA hydratase/isomerase family protein</fullName>
    </submittedName>
</protein>
<dbReference type="PANTHER" id="PTHR11941">
    <property type="entry name" value="ENOYL-COA HYDRATASE-RELATED"/>
    <property type="match status" value="1"/>
</dbReference>
<dbReference type="FunFam" id="3.90.226.10:FF:000009">
    <property type="entry name" value="Carnitinyl-CoA dehydratase"/>
    <property type="match status" value="1"/>
</dbReference>
<gene>
    <name evidence="3" type="ORF">BBK36DRAFT_1140533</name>
</gene>
<dbReference type="InterPro" id="IPR001753">
    <property type="entry name" value="Enoyl-CoA_hydra/iso"/>
</dbReference>
<dbReference type="Gene3D" id="3.30.559.10">
    <property type="entry name" value="Chloramphenicol acetyltransferase-like domain"/>
    <property type="match status" value="2"/>
</dbReference>
<evidence type="ECO:0000313" key="4">
    <source>
        <dbReference type="Proteomes" id="UP000241546"/>
    </source>
</evidence>
<organism evidence="3 4">
    <name type="scientific">Trichoderma citrinoviride</name>
    <dbReference type="NCBI Taxonomy" id="58853"/>
    <lineage>
        <taxon>Eukaryota</taxon>
        <taxon>Fungi</taxon>
        <taxon>Dikarya</taxon>
        <taxon>Ascomycota</taxon>
        <taxon>Pezizomycotina</taxon>
        <taxon>Sordariomycetes</taxon>
        <taxon>Hypocreomycetidae</taxon>
        <taxon>Hypocreales</taxon>
        <taxon>Hypocreaceae</taxon>
        <taxon>Trichoderma</taxon>
    </lineage>
</organism>
<dbReference type="Gene3D" id="3.90.226.10">
    <property type="entry name" value="2-enoyl-CoA Hydratase, Chain A, domain 1"/>
    <property type="match status" value="1"/>
</dbReference>
<keyword evidence="2" id="KW-0456">Lyase</keyword>
<dbReference type="GO" id="GO:0016853">
    <property type="term" value="F:isomerase activity"/>
    <property type="evidence" value="ECO:0007669"/>
    <property type="project" value="UniProtKB-KW"/>
</dbReference>
<dbReference type="RefSeq" id="XP_024750076.1">
    <property type="nucleotide sequence ID" value="XM_024893386.1"/>
</dbReference>
<dbReference type="EMBL" id="KZ680212">
    <property type="protein sequence ID" value="PTB66756.1"/>
    <property type="molecule type" value="Genomic_DNA"/>
</dbReference>
<keyword evidence="3" id="KW-0413">Isomerase</keyword>
<dbReference type="CDD" id="cd06558">
    <property type="entry name" value="crotonase-like"/>
    <property type="match status" value="1"/>
</dbReference>
<dbReference type="Pfam" id="PF00378">
    <property type="entry name" value="ECH_1"/>
    <property type="match status" value="1"/>
</dbReference>
<dbReference type="InterPro" id="IPR014748">
    <property type="entry name" value="Enoyl-CoA_hydra_C"/>
</dbReference>
<dbReference type="AlphaFoldDB" id="A0A2T4BBP6"/>
<dbReference type="InterPro" id="IPR029045">
    <property type="entry name" value="ClpP/crotonase-like_dom_sf"/>
</dbReference>
<proteinExistence type="inferred from homology"/>
<dbReference type="GO" id="GO:0005739">
    <property type="term" value="C:mitochondrion"/>
    <property type="evidence" value="ECO:0007669"/>
    <property type="project" value="TreeGrafter"/>
</dbReference>
<accession>A0A2T4BBP6</accession>